<name>A0A5J6QTP9_9GAMM</name>
<sequence length="106" mass="12190">MGTTYCETLHVFRHSRLPRVTLIGHEPCRLLGVSANVHMNDGLDADQWRTGLLKCERGLMGEEMLISESASHDLTPRHVYHPETRNLRRWLTHEVIPVLRAVRRAA</sequence>
<keyword evidence="2" id="KW-1185">Reference proteome</keyword>
<accession>A0A5J6QTP9</accession>
<organism evidence="1 2">
    <name type="scientific">Metapseudomonas lalkuanensis</name>
    <dbReference type="NCBI Taxonomy" id="2604832"/>
    <lineage>
        <taxon>Bacteria</taxon>
        <taxon>Pseudomonadati</taxon>
        <taxon>Pseudomonadota</taxon>
        <taxon>Gammaproteobacteria</taxon>
        <taxon>Pseudomonadales</taxon>
        <taxon>Pseudomonadaceae</taxon>
        <taxon>Metapseudomonas</taxon>
    </lineage>
</organism>
<dbReference type="AlphaFoldDB" id="A0A5J6QTP9"/>
<proteinExistence type="predicted"/>
<dbReference type="Proteomes" id="UP000327179">
    <property type="component" value="Chromosome"/>
</dbReference>
<protein>
    <submittedName>
        <fullName evidence="1">Phage antirepressor</fullName>
    </submittedName>
</protein>
<evidence type="ECO:0000313" key="1">
    <source>
        <dbReference type="EMBL" id="QEY65830.1"/>
    </source>
</evidence>
<dbReference type="KEGG" id="plal:FXN65_19305"/>
<evidence type="ECO:0000313" key="2">
    <source>
        <dbReference type="Proteomes" id="UP000327179"/>
    </source>
</evidence>
<dbReference type="EMBL" id="CP043311">
    <property type="protein sequence ID" value="QEY65830.1"/>
    <property type="molecule type" value="Genomic_DNA"/>
</dbReference>
<gene>
    <name evidence="1" type="ORF">FXN65_19305</name>
</gene>
<reference evidence="1 2" key="1">
    <citation type="submission" date="2019-08" db="EMBL/GenBank/DDBJ databases">
        <title>Whole-genome Sequencing of e-waste polymer degrading bacterium Pseudomonas sp. strain PE08.</title>
        <authorList>
            <person name="Kirdat K."/>
            <person name="Debbarma P."/>
            <person name="Narawade N."/>
            <person name="Suyal D."/>
            <person name="Thorat V."/>
            <person name="Shouche Y."/>
            <person name="Goel R."/>
            <person name="Yadav A."/>
        </authorList>
    </citation>
    <scope>NUCLEOTIDE SEQUENCE [LARGE SCALE GENOMIC DNA]</scope>
    <source>
        <strain evidence="1 2">PE08</strain>
    </source>
</reference>